<dbReference type="AlphaFoldDB" id="A0AAN6GKQ9"/>
<dbReference type="PROSITE" id="PS50181">
    <property type="entry name" value="FBOX"/>
    <property type="match status" value="1"/>
</dbReference>
<gene>
    <name evidence="2" type="ORF">OC846_005756</name>
</gene>
<dbReference type="CDD" id="cd09917">
    <property type="entry name" value="F-box_SF"/>
    <property type="match status" value="1"/>
</dbReference>
<dbReference type="EMBL" id="JAPDMZ010000241">
    <property type="protein sequence ID" value="KAK0545227.1"/>
    <property type="molecule type" value="Genomic_DNA"/>
</dbReference>
<evidence type="ECO:0000259" key="1">
    <source>
        <dbReference type="PROSITE" id="PS50181"/>
    </source>
</evidence>
<keyword evidence="3" id="KW-1185">Reference proteome</keyword>
<reference evidence="2" key="1">
    <citation type="journal article" date="2023" name="PhytoFront">
        <title>Draft Genome Resources of Seven Strains of Tilletia horrida, Causal Agent of Kernel Smut of Rice.</title>
        <authorList>
            <person name="Khanal S."/>
            <person name="Antony Babu S."/>
            <person name="Zhou X.G."/>
        </authorList>
    </citation>
    <scope>NUCLEOTIDE SEQUENCE</scope>
    <source>
        <strain evidence="2">TX6</strain>
    </source>
</reference>
<dbReference type="InterPro" id="IPR036047">
    <property type="entry name" value="F-box-like_dom_sf"/>
</dbReference>
<feature type="domain" description="F-box" evidence="1">
    <location>
        <begin position="14"/>
        <end position="60"/>
    </location>
</feature>
<evidence type="ECO:0000313" key="2">
    <source>
        <dbReference type="EMBL" id="KAK0545227.1"/>
    </source>
</evidence>
<proteinExistence type="predicted"/>
<dbReference type="InterPro" id="IPR001810">
    <property type="entry name" value="F-box_dom"/>
</dbReference>
<organism evidence="2 3">
    <name type="scientific">Tilletia horrida</name>
    <dbReference type="NCBI Taxonomy" id="155126"/>
    <lineage>
        <taxon>Eukaryota</taxon>
        <taxon>Fungi</taxon>
        <taxon>Dikarya</taxon>
        <taxon>Basidiomycota</taxon>
        <taxon>Ustilaginomycotina</taxon>
        <taxon>Exobasidiomycetes</taxon>
        <taxon>Tilletiales</taxon>
        <taxon>Tilletiaceae</taxon>
        <taxon>Tilletia</taxon>
    </lineage>
</organism>
<comment type="caution">
    <text evidence="2">The sequence shown here is derived from an EMBL/GenBank/DDBJ whole genome shotgun (WGS) entry which is preliminary data.</text>
</comment>
<evidence type="ECO:0000313" key="3">
    <source>
        <dbReference type="Proteomes" id="UP001176517"/>
    </source>
</evidence>
<protein>
    <recommendedName>
        <fullName evidence="1">F-box domain-containing protein</fullName>
    </recommendedName>
</protein>
<accession>A0AAN6GKQ9</accession>
<dbReference type="Pfam" id="PF00646">
    <property type="entry name" value="F-box"/>
    <property type="match status" value="1"/>
</dbReference>
<sequence length="259" mass="29637">MPPKRSPRSKRKRETQLLDLPNEILVCILQWCDTVTVYKLGLSNKRLRTVTDHYNFHRKFPLAADCSPSQPLVQRGPWKLSTIQLHPAILHAAWRPAFGYDDIQIMMGLQTFDLLGSGVEDQAATDPPITECRIHSARRSWEWDAQFPPPYSRVLELLPATGRILTVRDVLKRLVTAVARLLLCGSQERYQVYRVPLQTSLEVVPTWMPVLWLSLRPHQSLRYAKHTDPTGKRFCIKAPAKRFGYGLRSNSANAESSRS</sequence>
<dbReference type="SUPFAM" id="SSF81383">
    <property type="entry name" value="F-box domain"/>
    <property type="match status" value="1"/>
</dbReference>
<name>A0AAN6GKQ9_9BASI</name>
<dbReference type="Proteomes" id="UP001176517">
    <property type="component" value="Unassembled WGS sequence"/>
</dbReference>